<accession>A0A1H6RWK9</accession>
<feature type="transmembrane region" description="Helical" evidence="7">
    <location>
        <begin position="215"/>
        <end position="235"/>
    </location>
</feature>
<feature type="transmembrane region" description="Helical" evidence="7">
    <location>
        <begin position="39"/>
        <end position="64"/>
    </location>
</feature>
<feature type="transmembrane region" description="Helical" evidence="7">
    <location>
        <begin position="348"/>
        <end position="372"/>
    </location>
</feature>
<dbReference type="GO" id="GO:0015293">
    <property type="term" value="F:symporter activity"/>
    <property type="evidence" value="ECO:0007669"/>
    <property type="project" value="UniProtKB-KW"/>
</dbReference>
<dbReference type="SUPFAM" id="SSF161070">
    <property type="entry name" value="SNF-like"/>
    <property type="match status" value="1"/>
</dbReference>
<feature type="transmembrane region" description="Helical" evidence="7">
    <location>
        <begin position="307"/>
        <end position="328"/>
    </location>
</feature>
<reference evidence="9" key="1">
    <citation type="submission" date="2016-10" db="EMBL/GenBank/DDBJ databases">
        <authorList>
            <person name="Varghese N."/>
        </authorList>
    </citation>
    <scope>NUCLEOTIDE SEQUENCE [LARGE SCALE GENOMIC DNA]</scope>
    <source>
        <strain evidence="9">DSM 20406</strain>
    </source>
</reference>
<keyword evidence="3 6" id="KW-0812">Transmembrane</keyword>
<dbReference type="PROSITE" id="PS50267">
    <property type="entry name" value="NA_NEUROTRAN_SYMP_3"/>
    <property type="match status" value="1"/>
</dbReference>
<protein>
    <recommendedName>
        <fullName evidence="6">Transporter</fullName>
    </recommendedName>
</protein>
<feature type="transmembrane region" description="Helical" evidence="7">
    <location>
        <begin position="144"/>
        <end position="163"/>
    </location>
</feature>
<keyword evidence="5 7" id="KW-0472">Membrane</keyword>
<evidence type="ECO:0000256" key="2">
    <source>
        <dbReference type="ARBA" id="ARBA00022448"/>
    </source>
</evidence>
<feature type="transmembrane region" description="Helical" evidence="7">
    <location>
        <begin position="256"/>
        <end position="283"/>
    </location>
</feature>
<dbReference type="OrthoDB" id="9762833at2"/>
<gene>
    <name evidence="8" type="ORF">SAMN04487834_100941</name>
</gene>
<dbReference type="PANTHER" id="PTHR42948">
    <property type="entry name" value="TRANSPORTER"/>
    <property type="match status" value="1"/>
</dbReference>
<proteinExistence type="inferred from homology"/>
<dbReference type="PROSITE" id="PS00610">
    <property type="entry name" value="NA_NEUROTRAN_SYMP_1"/>
    <property type="match status" value="1"/>
</dbReference>
<evidence type="ECO:0000256" key="4">
    <source>
        <dbReference type="ARBA" id="ARBA00022989"/>
    </source>
</evidence>
<sequence>MKREGFSSRLGFILVSAGCAIGIGNVWKFPFLAGQNGGGLFVIIYLLFLLIIGVPILTMELAVGRASGKSIYQAYRKLEKPGAKWHLHGRIANLGCIVLMMYYTTVSGWMLNYAFKFASGQFQHLKTQQVDAVFNKMLLSPSEMMIAMSITVIAGFVICSFGLQNGVEKMTKVMMALLLSIIVILALHSFTLKGGQAGFKFYLMPNIRNVEKAGGLAHVIMAAMSQAFFTLSVGMGSMEIFGSYMSKDQTLLSESITIASLDTFVAIMSGLIIFPACFAFGVAPDSGPSLIFVTLPRVFINMKFGQIWGTLFFVFMTFASFTTVMAVFENIIASFMDNFNWTRKKATVISGVTIFVLSLPCVLGYNVLSWITVGSKNILDMEDFLVSNFILPIGSLIILLFCVSRYGWCQDNYLNEVNTGKGLKLKRWMLPYFRYVLPVLIIIVFIQGLIG</sequence>
<dbReference type="AlphaFoldDB" id="A0A1H6RWK9"/>
<evidence type="ECO:0000256" key="7">
    <source>
        <dbReference type="SAM" id="Phobius"/>
    </source>
</evidence>
<feature type="transmembrane region" description="Helical" evidence="7">
    <location>
        <begin position="384"/>
        <end position="403"/>
    </location>
</feature>
<dbReference type="EMBL" id="FNYK01000009">
    <property type="protein sequence ID" value="SEI55925.1"/>
    <property type="molecule type" value="Genomic_DNA"/>
</dbReference>
<dbReference type="eggNOG" id="COG0733">
    <property type="taxonomic scope" value="Bacteria"/>
</dbReference>
<evidence type="ECO:0000313" key="9">
    <source>
        <dbReference type="Proteomes" id="UP000183028"/>
    </source>
</evidence>
<evidence type="ECO:0000256" key="3">
    <source>
        <dbReference type="ARBA" id="ARBA00022692"/>
    </source>
</evidence>
<evidence type="ECO:0000256" key="5">
    <source>
        <dbReference type="ARBA" id="ARBA00023136"/>
    </source>
</evidence>
<dbReference type="Pfam" id="PF00209">
    <property type="entry name" value="SNF"/>
    <property type="match status" value="2"/>
</dbReference>
<feature type="transmembrane region" description="Helical" evidence="7">
    <location>
        <begin position="12"/>
        <end position="33"/>
    </location>
</feature>
<dbReference type="InterPro" id="IPR037272">
    <property type="entry name" value="SNS_sf"/>
</dbReference>
<dbReference type="Proteomes" id="UP000183028">
    <property type="component" value="Unassembled WGS sequence"/>
</dbReference>
<comment type="similarity">
    <text evidence="6">Belongs to the sodium:neurotransmitter symporter (SNF) (TC 2.A.22) family.</text>
</comment>
<feature type="transmembrane region" description="Helical" evidence="7">
    <location>
        <begin position="175"/>
        <end position="195"/>
    </location>
</feature>
<evidence type="ECO:0000256" key="6">
    <source>
        <dbReference type="RuleBase" id="RU003732"/>
    </source>
</evidence>
<comment type="subcellular location">
    <subcellularLocation>
        <location evidence="1">Membrane</location>
        <topology evidence="1">Multi-pass membrane protein</topology>
    </subcellularLocation>
</comment>
<dbReference type="InterPro" id="IPR047218">
    <property type="entry name" value="YocR/YhdH-like"/>
</dbReference>
<keyword evidence="2 6" id="KW-0813">Transport</keyword>
<keyword evidence="6" id="KW-0769">Symport</keyword>
<dbReference type="RefSeq" id="WP_074731416.1">
    <property type="nucleotide sequence ID" value="NZ_FNYK01000009.1"/>
</dbReference>
<evidence type="ECO:0000256" key="1">
    <source>
        <dbReference type="ARBA" id="ARBA00004141"/>
    </source>
</evidence>
<evidence type="ECO:0000313" key="8">
    <source>
        <dbReference type="EMBL" id="SEI55925.1"/>
    </source>
</evidence>
<dbReference type="CDD" id="cd10336">
    <property type="entry name" value="SLC6sbd_Tyt1-Like"/>
    <property type="match status" value="1"/>
</dbReference>
<dbReference type="NCBIfam" id="NF037979">
    <property type="entry name" value="Na_transp"/>
    <property type="match status" value="1"/>
</dbReference>
<dbReference type="InterPro" id="IPR000175">
    <property type="entry name" value="Na/ntran_symport"/>
</dbReference>
<dbReference type="GO" id="GO:0016020">
    <property type="term" value="C:membrane"/>
    <property type="evidence" value="ECO:0007669"/>
    <property type="project" value="UniProtKB-SubCell"/>
</dbReference>
<dbReference type="PANTHER" id="PTHR42948:SF1">
    <property type="entry name" value="TRANSPORTER"/>
    <property type="match status" value="1"/>
</dbReference>
<name>A0A1H6RWK9_9FIRM</name>
<keyword evidence="9" id="KW-1185">Reference proteome</keyword>
<organism evidence="8 9">
    <name type="scientific">Sharpea azabuensis</name>
    <dbReference type="NCBI Taxonomy" id="322505"/>
    <lineage>
        <taxon>Bacteria</taxon>
        <taxon>Bacillati</taxon>
        <taxon>Bacillota</taxon>
        <taxon>Erysipelotrichia</taxon>
        <taxon>Erysipelotrichales</taxon>
        <taxon>Coprobacillaceae</taxon>
        <taxon>Sharpea</taxon>
    </lineage>
</organism>
<feature type="transmembrane region" description="Helical" evidence="7">
    <location>
        <begin position="85"/>
        <end position="103"/>
    </location>
</feature>
<dbReference type="STRING" id="322505.SAMN04487836_14010"/>
<feature type="transmembrane region" description="Helical" evidence="7">
    <location>
        <begin position="432"/>
        <end position="450"/>
    </location>
</feature>
<keyword evidence="4 7" id="KW-1133">Transmembrane helix</keyword>
<dbReference type="PRINTS" id="PR00176">
    <property type="entry name" value="NANEUSMPORT"/>
</dbReference>